<dbReference type="Proteomes" id="UP000598174">
    <property type="component" value="Unassembled WGS sequence"/>
</dbReference>
<reference evidence="1" key="1">
    <citation type="submission" date="2021-01" db="EMBL/GenBank/DDBJ databases">
        <title>Whole genome shotgun sequence of Actinoplanes ferrugineus NBRC 15555.</title>
        <authorList>
            <person name="Komaki H."/>
            <person name="Tamura T."/>
        </authorList>
    </citation>
    <scope>NUCLEOTIDE SEQUENCE</scope>
    <source>
        <strain evidence="1">NBRC 15555</strain>
    </source>
</reference>
<protein>
    <submittedName>
        <fullName evidence="1">Uncharacterized protein</fullName>
    </submittedName>
</protein>
<name>A0A919MAM4_9ACTN</name>
<accession>A0A919MAM4</accession>
<organism evidence="1 2">
    <name type="scientific">Paractinoplanes ferrugineus</name>
    <dbReference type="NCBI Taxonomy" id="113564"/>
    <lineage>
        <taxon>Bacteria</taxon>
        <taxon>Bacillati</taxon>
        <taxon>Actinomycetota</taxon>
        <taxon>Actinomycetes</taxon>
        <taxon>Micromonosporales</taxon>
        <taxon>Micromonosporaceae</taxon>
        <taxon>Paractinoplanes</taxon>
    </lineage>
</organism>
<evidence type="ECO:0000313" key="2">
    <source>
        <dbReference type="Proteomes" id="UP000598174"/>
    </source>
</evidence>
<evidence type="ECO:0000313" key="1">
    <source>
        <dbReference type="EMBL" id="GIE12736.1"/>
    </source>
</evidence>
<sequence>MTITPTKPLTPTHVKGLLWTDVLTKASRRIGRTRLVWNPRMAHLTTQTTAFWWHLDRTEPETDWGTESEASIGGRYVRFHQGRPVVEPRQLDPYFERVEQTGWIHPAARRLLGIWKAQLGQLNVADPGLTDQRPLAAGTGETLDRLADRRLLIDHRRYGGPILLDAARWGMPVRQLVSTAGHANYLLPILRELLPAIRPGRLFVLLYDDGLNADYTMLERVLAEFGATVTRLPLSRVPIGGRVVSSKYGGWAGSTLGDIAATEGSADRAAYRLGMRMYFVGSLDRGSTQSFRIDLLRRRVGRAARILALGPASAEWLPDLGRPAGYVDPHRLTTAVFGPRPRALSPGIRGIFG</sequence>
<comment type="caution">
    <text evidence="1">The sequence shown here is derived from an EMBL/GenBank/DDBJ whole genome shotgun (WGS) entry which is preliminary data.</text>
</comment>
<dbReference type="EMBL" id="BOMM01000040">
    <property type="protein sequence ID" value="GIE12736.1"/>
    <property type="molecule type" value="Genomic_DNA"/>
</dbReference>
<keyword evidence="2" id="KW-1185">Reference proteome</keyword>
<dbReference type="AlphaFoldDB" id="A0A919MAM4"/>
<proteinExistence type="predicted"/>
<gene>
    <name evidence="1" type="ORF">Afe05nite_45760</name>
</gene>